<gene>
    <name evidence="1" type="ORF">MANES_08G056300v8</name>
</gene>
<evidence type="ECO:0000313" key="1">
    <source>
        <dbReference type="EMBL" id="KAG8648972.1"/>
    </source>
</evidence>
<evidence type="ECO:0000313" key="2">
    <source>
        <dbReference type="Proteomes" id="UP000091857"/>
    </source>
</evidence>
<reference evidence="2" key="1">
    <citation type="journal article" date="2016" name="Nat. Biotechnol.">
        <title>Sequencing wild and cultivated cassava and related species reveals extensive interspecific hybridization and genetic diversity.</title>
        <authorList>
            <person name="Bredeson J.V."/>
            <person name="Lyons J.B."/>
            <person name="Prochnik S.E."/>
            <person name="Wu G.A."/>
            <person name="Ha C.M."/>
            <person name="Edsinger-Gonzales E."/>
            <person name="Grimwood J."/>
            <person name="Schmutz J."/>
            <person name="Rabbi I.Y."/>
            <person name="Egesi C."/>
            <person name="Nauluvula P."/>
            <person name="Lebot V."/>
            <person name="Ndunguru J."/>
            <person name="Mkamilo G."/>
            <person name="Bart R.S."/>
            <person name="Setter T.L."/>
            <person name="Gleadow R.M."/>
            <person name="Kulakow P."/>
            <person name="Ferguson M.E."/>
            <person name="Rounsley S."/>
            <person name="Rokhsar D.S."/>
        </authorList>
    </citation>
    <scope>NUCLEOTIDE SEQUENCE [LARGE SCALE GENOMIC DNA]</scope>
    <source>
        <strain evidence="2">cv. AM560-2</strain>
    </source>
</reference>
<comment type="caution">
    <text evidence="1">The sequence shown here is derived from an EMBL/GenBank/DDBJ whole genome shotgun (WGS) entry which is preliminary data.</text>
</comment>
<keyword evidence="2" id="KW-1185">Reference proteome</keyword>
<dbReference type="EMBL" id="CM004394">
    <property type="protein sequence ID" value="KAG8648972.1"/>
    <property type="molecule type" value="Genomic_DNA"/>
</dbReference>
<name>A0ACB7H963_MANES</name>
<organism evidence="1 2">
    <name type="scientific">Manihot esculenta</name>
    <name type="common">Cassava</name>
    <name type="synonym">Jatropha manihot</name>
    <dbReference type="NCBI Taxonomy" id="3983"/>
    <lineage>
        <taxon>Eukaryota</taxon>
        <taxon>Viridiplantae</taxon>
        <taxon>Streptophyta</taxon>
        <taxon>Embryophyta</taxon>
        <taxon>Tracheophyta</taxon>
        <taxon>Spermatophyta</taxon>
        <taxon>Magnoliopsida</taxon>
        <taxon>eudicotyledons</taxon>
        <taxon>Gunneridae</taxon>
        <taxon>Pentapetalae</taxon>
        <taxon>rosids</taxon>
        <taxon>fabids</taxon>
        <taxon>Malpighiales</taxon>
        <taxon>Euphorbiaceae</taxon>
        <taxon>Crotonoideae</taxon>
        <taxon>Manihoteae</taxon>
        <taxon>Manihot</taxon>
    </lineage>
</organism>
<protein>
    <submittedName>
        <fullName evidence="1">Uncharacterized protein</fullName>
    </submittedName>
</protein>
<accession>A0ACB7H963</accession>
<dbReference type="Proteomes" id="UP000091857">
    <property type="component" value="Chromosome 8"/>
</dbReference>
<proteinExistence type="predicted"/>
<sequence length="615" mass="69442">MMKAHVDFGLSNEVLFLYKRMRELDVGHDTFTLPIINTAVLSLKSDVVLGQMVHSVSIRLGFGLEQYFCNTMIEVYAKYGWVRYARKVFDEMLHRDLVSWTSMICGVVFEGNVSGALELFNKMRLEVEPNSVTLIVMLQGCYAFDGLIEGTQLHCYIIKNGLLVDGSVQNSILRIYSKLGCVKEVETSFTDIDKRDVISWNTLISFYSLKGDVEQLAESCNKMYSEVALSSETLTLLISAFAKMGNLMEGEKLHSYSIKAGLCDDILLASLMDFYAKCGELRNSVQLFEAIPCRSSITWNAMMSGHIQHGYFDDAINLFRRMQSAGVQLPAGILGSLVDACSHLGALQLGKEIHGYLIRNLFYSSEEENIHLGTSVLNMYVRCGIISLARVCFDRMPQKDNITWTSMIEGYGIHGLAIEALQLFPQMLVERIIPNRVTFLSLLSACSHSGLIREGCELFFSMKWIFGIEPDLDHYTCMVDLLGRSGKLKEALAMIVKMVIVADSRIWGALVASCRVHGDRKIGEFAAQRLLEVEPDNVGYHTVLSNIQACAGKWETVEEVRKIMHEKELRKTPGWSYIEEKMKNYFFVSGDRSHEQSEEIYEILGHLSRKIQEFG</sequence>